<reference evidence="6 7" key="1">
    <citation type="submission" date="2018-12" db="EMBL/GenBank/DDBJ databases">
        <authorList>
            <consortium name="Pathogen Informatics"/>
        </authorList>
    </citation>
    <scope>NUCLEOTIDE SEQUENCE [LARGE SCALE GENOMIC DNA]</scope>
    <source>
        <strain evidence="6 7">NCTC10047</strain>
    </source>
</reference>
<dbReference type="AlphaFoldDB" id="A0A447R0E5"/>
<protein>
    <submittedName>
        <fullName evidence="6">Uracil permease</fullName>
    </submittedName>
</protein>
<keyword evidence="4 5" id="KW-0472">Membrane</keyword>
<accession>A0A447R0E5</accession>
<dbReference type="InterPro" id="IPR006043">
    <property type="entry name" value="NCS2"/>
</dbReference>
<gene>
    <name evidence="6" type="primary">uraA_3</name>
    <name evidence="6" type="ORF">NCTC10047_01627</name>
</gene>
<proteinExistence type="predicted"/>
<evidence type="ECO:0000256" key="3">
    <source>
        <dbReference type="ARBA" id="ARBA00022989"/>
    </source>
</evidence>
<comment type="subcellular location">
    <subcellularLocation>
        <location evidence="1">Membrane</location>
        <topology evidence="1">Multi-pass membrane protein</topology>
    </subcellularLocation>
</comment>
<evidence type="ECO:0000256" key="5">
    <source>
        <dbReference type="SAM" id="Phobius"/>
    </source>
</evidence>
<name>A0A447R0E5_SALER</name>
<evidence type="ECO:0000313" key="6">
    <source>
        <dbReference type="EMBL" id="VEA75776.1"/>
    </source>
</evidence>
<feature type="transmembrane region" description="Helical" evidence="5">
    <location>
        <begin position="41"/>
        <end position="63"/>
    </location>
</feature>
<evidence type="ECO:0000313" key="7">
    <source>
        <dbReference type="Proteomes" id="UP000275676"/>
    </source>
</evidence>
<evidence type="ECO:0000256" key="1">
    <source>
        <dbReference type="ARBA" id="ARBA00004141"/>
    </source>
</evidence>
<evidence type="ECO:0000256" key="4">
    <source>
        <dbReference type="ARBA" id="ARBA00023136"/>
    </source>
</evidence>
<evidence type="ECO:0000256" key="2">
    <source>
        <dbReference type="ARBA" id="ARBA00022692"/>
    </source>
</evidence>
<dbReference type="Pfam" id="PF00860">
    <property type="entry name" value="Xan_ur_permease"/>
    <property type="match status" value="1"/>
</dbReference>
<dbReference type="EMBL" id="LR134156">
    <property type="protein sequence ID" value="VEA75776.1"/>
    <property type="molecule type" value="Genomic_DNA"/>
</dbReference>
<keyword evidence="2 5" id="KW-0812">Transmembrane</keyword>
<keyword evidence="3 5" id="KW-1133">Transmembrane helix</keyword>
<dbReference type="Proteomes" id="UP000275676">
    <property type="component" value="Chromosome"/>
</dbReference>
<dbReference type="GO" id="GO:0016020">
    <property type="term" value="C:membrane"/>
    <property type="evidence" value="ECO:0007669"/>
    <property type="project" value="UniProtKB-SubCell"/>
</dbReference>
<organism evidence="6 7">
    <name type="scientific">Salmonella enterica subsp. arizonae</name>
    <dbReference type="NCBI Taxonomy" id="59203"/>
    <lineage>
        <taxon>Bacteria</taxon>
        <taxon>Pseudomonadati</taxon>
        <taxon>Pseudomonadota</taxon>
        <taxon>Gammaproteobacteria</taxon>
        <taxon>Enterobacterales</taxon>
        <taxon>Enterobacteriaceae</taxon>
        <taxon>Salmonella</taxon>
    </lineage>
</organism>
<sequence>MIGVLVGYALSFALGVVDTTPIAQAHWFALPTFYTPRFEWFAILTILPAALVVIAEHVGHLVVTANIVKKDLVRDPGLHRSDVRQWTVDDRLRLLRLHAEYHLW</sequence>
<dbReference type="GO" id="GO:0015205">
    <property type="term" value="F:nucleobase transmembrane transporter activity"/>
    <property type="evidence" value="ECO:0007669"/>
    <property type="project" value="UniProtKB-ARBA"/>
</dbReference>